<evidence type="ECO:0000313" key="3">
    <source>
        <dbReference type="Proteomes" id="UP001176021"/>
    </source>
</evidence>
<accession>A0ABT8QRT4</accession>
<comment type="caution">
    <text evidence="2">The sequence shown here is derived from an EMBL/GenBank/DDBJ whole genome shotgun (WGS) entry which is preliminary data.</text>
</comment>
<keyword evidence="3" id="KW-1185">Reference proteome</keyword>
<keyword evidence="1" id="KW-1133">Transmembrane helix</keyword>
<evidence type="ECO:0008006" key="4">
    <source>
        <dbReference type="Google" id="ProtNLM"/>
    </source>
</evidence>
<dbReference type="EMBL" id="JAMJEV010000010">
    <property type="protein sequence ID" value="MDO0823870.1"/>
    <property type="molecule type" value="Genomic_DNA"/>
</dbReference>
<evidence type="ECO:0000256" key="1">
    <source>
        <dbReference type="SAM" id="Phobius"/>
    </source>
</evidence>
<feature type="transmembrane region" description="Helical" evidence="1">
    <location>
        <begin position="41"/>
        <end position="64"/>
    </location>
</feature>
<reference evidence="2" key="1">
    <citation type="submission" date="2022-05" db="EMBL/GenBank/DDBJ databases">
        <title>Expanded diversity of anoxic marine methylotrophy in a Black Sea sulfate reducing microorganism.</title>
        <authorList>
            <person name="Fischer P.Q."/>
            <person name="Stams A.J.M."/>
            <person name="Villanueva L."/>
            <person name="Sousa D.Z."/>
        </authorList>
    </citation>
    <scope>NUCLEOTIDE SEQUENCE</scope>
    <source>
        <strain evidence="2">P130</strain>
    </source>
</reference>
<keyword evidence="1" id="KW-0812">Transmembrane</keyword>
<dbReference type="Proteomes" id="UP001176021">
    <property type="component" value="Unassembled WGS sequence"/>
</dbReference>
<keyword evidence="1" id="KW-0472">Membrane</keyword>
<protein>
    <recommendedName>
        <fullName evidence="4">DUF4179 domain-containing protein</fullName>
    </recommendedName>
</protein>
<name>A0ABT8QRT4_9FIRM</name>
<gene>
    <name evidence="2" type="ORF">M8H41_13545</name>
</gene>
<sequence>MLEKTYNSMNEQISVDPGLISNTLMSAQNTKKQKTGKTKPLYRRPIVIAVAFALCLVLAAPVMASNLPAIYQLMYLVSPEAAQFFVPVQKACKDNGIRMEVVTANIHDNTAEIYITLQDLTGDTLGDYDGIEHGWQSGYYHRSYPQILFLSENGRNLEPHLSETYGFGPSYRVSRDGKTWAGLILTAYRPIRSKLN</sequence>
<evidence type="ECO:0000313" key="2">
    <source>
        <dbReference type="EMBL" id="MDO0823870.1"/>
    </source>
</evidence>
<proteinExistence type="predicted"/>
<organism evidence="2 3">
    <name type="scientific">Desulfosporosinus nitroreducens</name>
    <dbReference type="NCBI Taxonomy" id="2018668"/>
    <lineage>
        <taxon>Bacteria</taxon>
        <taxon>Bacillati</taxon>
        <taxon>Bacillota</taxon>
        <taxon>Clostridia</taxon>
        <taxon>Eubacteriales</taxon>
        <taxon>Desulfitobacteriaceae</taxon>
        <taxon>Desulfosporosinus</taxon>
    </lineage>
</organism>
<dbReference type="RefSeq" id="WP_302049025.1">
    <property type="nucleotide sequence ID" value="NZ_JAMJEV010000010.1"/>
</dbReference>